<dbReference type="RefSeq" id="WP_040526168.1">
    <property type="nucleotide sequence ID" value="NZ_CBCRWQ010000010.1"/>
</dbReference>
<dbReference type="GO" id="GO:0003700">
    <property type="term" value="F:DNA-binding transcription factor activity"/>
    <property type="evidence" value="ECO:0007669"/>
    <property type="project" value="InterPro"/>
</dbReference>
<accession>A0A7V8N165</accession>
<evidence type="ECO:0000259" key="4">
    <source>
        <dbReference type="PROSITE" id="PS51071"/>
    </source>
</evidence>
<feature type="domain" description="SIS" evidence="5">
    <location>
        <begin position="123"/>
        <end position="264"/>
    </location>
</feature>
<comment type="caution">
    <text evidence="6">The sequence shown here is derived from an EMBL/GenBank/DDBJ whole genome shotgun (WGS) entry which is preliminary data.</text>
</comment>
<dbReference type="AlphaFoldDB" id="A0A7V8N165"/>
<dbReference type="InterPro" id="IPR035472">
    <property type="entry name" value="RpiR-like_SIS"/>
</dbReference>
<dbReference type="PROSITE" id="PS51464">
    <property type="entry name" value="SIS"/>
    <property type="match status" value="1"/>
</dbReference>
<dbReference type="EMBL" id="JACBNY010000009">
    <property type="protein sequence ID" value="MBA0016804.1"/>
    <property type="molecule type" value="Genomic_DNA"/>
</dbReference>
<keyword evidence="2" id="KW-0238">DNA-binding</keyword>
<evidence type="ECO:0000256" key="1">
    <source>
        <dbReference type="ARBA" id="ARBA00023015"/>
    </source>
</evidence>
<dbReference type="SUPFAM" id="SSF46689">
    <property type="entry name" value="Homeodomain-like"/>
    <property type="match status" value="1"/>
</dbReference>
<dbReference type="InterPro" id="IPR009057">
    <property type="entry name" value="Homeodomain-like_sf"/>
</dbReference>
<dbReference type="SUPFAM" id="SSF53697">
    <property type="entry name" value="SIS domain"/>
    <property type="match status" value="1"/>
</dbReference>
<dbReference type="PANTHER" id="PTHR30514">
    <property type="entry name" value="GLUCOKINASE"/>
    <property type="match status" value="1"/>
</dbReference>
<dbReference type="PANTHER" id="PTHR30514:SF10">
    <property type="entry name" value="MURR_RPIR FAMILY TRANSCRIPTIONAL REGULATOR"/>
    <property type="match status" value="1"/>
</dbReference>
<keyword evidence="3" id="KW-0804">Transcription</keyword>
<dbReference type="Proteomes" id="UP000530186">
    <property type="component" value="Unassembled WGS sequence"/>
</dbReference>
<dbReference type="InterPro" id="IPR046348">
    <property type="entry name" value="SIS_dom_sf"/>
</dbReference>
<dbReference type="PROSITE" id="PS51071">
    <property type="entry name" value="HTH_RPIR"/>
    <property type="match status" value="1"/>
</dbReference>
<evidence type="ECO:0000313" key="7">
    <source>
        <dbReference type="Proteomes" id="UP000530186"/>
    </source>
</evidence>
<protein>
    <submittedName>
        <fullName evidence="6">MurR/RpiR family transcriptional regulator</fullName>
    </submittedName>
</protein>
<evidence type="ECO:0000313" key="6">
    <source>
        <dbReference type="EMBL" id="MBA0016804.1"/>
    </source>
</evidence>
<gene>
    <name evidence="6" type="ORF">HZR21_06605</name>
</gene>
<dbReference type="Pfam" id="PF01380">
    <property type="entry name" value="SIS"/>
    <property type="match status" value="1"/>
</dbReference>
<dbReference type="GO" id="GO:0003677">
    <property type="term" value="F:DNA binding"/>
    <property type="evidence" value="ECO:0007669"/>
    <property type="project" value="UniProtKB-KW"/>
</dbReference>
<keyword evidence="7" id="KW-1185">Reference proteome</keyword>
<organism evidence="6 7">
    <name type="scientific">Pseudolactococcus laudensis</name>
    <dbReference type="NCBI Taxonomy" id="1494461"/>
    <lineage>
        <taxon>Bacteria</taxon>
        <taxon>Bacillati</taxon>
        <taxon>Bacillota</taxon>
        <taxon>Bacilli</taxon>
        <taxon>Lactobacillales</taxon>
        <taxon>Streptococcaceae</taxon>
        <taxon>Pseudolactococcus</taxon>
    </lineage>
</organism>
<evidence type="ECO:0000256" key="2">
    <source>
        <dbReference type="ARBA" id="ARBA00023125"/>
    </source>
</evidence>
<reference evidence="6 7" key="1">
    <citation type="submission" date="2020-07" db="EMBL/GenBank/DDBJ databases">
        <authorList>
            <person name="Hilgarth M."/>
            <person name="Werum V."/>
            <person name="Vogel R.F."/>
        </authorList>
    </citation>
    <scope>NUCLEOTIDE SEQUENCE [LARGE SCALE GENOMIC DNA]</scope>
    <source>
        <strain evidence="6 7">DSM 28961</strain>
    </source>
</reference>
<feature type="domain" description="HTH rpiR-type" evidence="4">
    <location>
        <begin position="1"/>
        <end position="77"/>
    </location>
</feature>
<dbReference type="CDD" id="cd05013">
    <property type="entry name" value="SIS_RpiR"/>
    <property type="match status" value="1"/>
</dbReference>
<evidence type="ECO:0000256" key="3">
    <source>
        <dbReference type="ARBA" id="ARBA00023163"/>
    </source>
</evidence>
<dbReference type="InterPro" id="IPR036388">
    <property type="entry name" value="WH-like_DNA-bd_sf"/>
</dbReference>
<dbReference type="InterPro" id="IPR001347">
    <property type="entry name" value="SIS_dom"/>
</dbReference>
<dbReference type="InterPro" id="IPR047640">
    <property type="entry name" value="RpiR-like"/>
</dbReference>
<sequence>MDTLLMIRERYSQLTAAEKRIADYVLDSGEEILEKSAQEVSQEIGSSSASLVRFSRKLGYDGFSQFKQKLSVAYAFHADNESYYEEVSDAETPLSIKNKLKVRINHMVETTNASLLDEAVMSVVSCLDKVDVIFVFGIGASSIVAQDIFQKFSRIGKQVYFIQDTHLFLSSLSIQKNQAAFIGISMKGETKEVVELARAIKSLKVPMVAITSNEKSTLGQLSDYVLHSISGEDYQMRTAATMSLMAQLYVVDILFYMYVSEHFEQSYQNLQKTSQAIKQLGQEPSS</sequence>
<dbReference type="Gene3D" id="3.40.50.10490">
    <property type="entry name" value="Glucose-6-phosphate isomerase like protein, domain 1"/>
    <property type="match status" value="1"/>
</dbReference>
<name>A0A7V8N165_9LACT</name>
<dbReference type="GO" id="GO:0097367">
    <property type="term" value="F:carbohydrate derivative binding"/>
    <property type="evidence" value="ECO:0007669"/>
    <property type="project" value="InterPro"/>
</dbReference>
<dbReference type="GO" id="GO:1901135">
    <property type="term" value="P:carbohydrate derivative metabolic process"/>
    <property type="evidence" value="ECO:0007669"/>
    <property type="project" value="InterPro"/>
</dbReference>
<proteinExistence type="predicted"/>
<dbReference type="Gene3D" id="1.10.10.10">
    <property type="entry name" value="Winged helix-like DNA-binding domain superfamily/Winged helix DNA-binding domain"/>
    <property type="match status" value="1"/>
</dbReference>
<dbReference type="Pfam" id="PF01418">
    <property type="entry name" value="HTH_6"/>
    <property type="match status" value="1"/>
</dbReference>
<dbReference type="GeneID" id="303195183"/>
<keyword evidence="1" id="KW-0805">Transcription regulation</keyword>
<evidence type="ECO:0000259" key="5">
    <source>
        <dbReference type="PROSITE" id="PS51464"/>
    </source>
</evidence>
<dbReference type="InterPro" id="IPR000281">
    <property type="entry name" value="HTH_RpiR"/>
</dbReference>